<dbReference type="PATRIC" id="fig|216946.3.peg.795"/>
<evidence type="ECO:0000256" key="1">
    <source>
        <dbReference type="SAM" id="Phobius"/>
    </source>
</evidence>
<keyword evidence="3" id="KW-1185">Reference proteome</keyword>
<accession>A0A0K1P815</accession>
<evidence type="ECO:0000313" key="2">
    <source>
        <dbReference type="EMBL" id="AKU80012.1"/>
    </source>
</evidence>
<dbReference type="OrthoDB" id="397686at2"/>
<dbReference type="AlphaFoldDB" id="A0A0K1P815"/>
<keyword evidence="1" id="KW-1133">Transmembrane helix</keyword>
<proteinExistence type="predicted"/>
<reference evidence="2 3" key="1">
    <citation type="journal article" date="2015" name="Genome Announc.">
        <title>Complete Genome Sequence of Spiroplasma turonicum Strain Tab4cT, a Parasite of a Horse Fly, Haematopota sp. (Diptera: Tabanidae).</title>
        <authorList>
            <person name="Davis R.E."/>
            <person name="Shao J."/>
            <person name="Zhao Y."/>
            <person name="Gasparich G.E."/>
            <person name="Gaynor B.J."/>
            <person name="Donofrio N."/>
        </authorList>
    </citation>
    <scope>NUCLEOTIDE SEQUENCE [LARGE SCALE GENOMIC DNA]</scope>
    <source>
        <strain evidence="2 3">Tab4c</strain>
    </source>
</reference>
<dbReference type="EMBL" id="CP012328">
    <property type="protein sequence ID" value="AKU80012.1"/>
    <property type="molecule type" value="Genomic_DNA"/>
</dbReference>
<name>A0A0K1P815_9MOLU</name>
<evidence type="ECO:0000313" key="3">
    <source>
        <dbReference type="Proteomes" id="UP000067243"/>
    </source>
</evidence>
<dbReference type="KEGG" id="stur:STURON_00766"/>
<feature type="transmembrane region" description="Helical" evidence="1">
    <location>
        <begin position="7"/>
        <end position="26"/>
    </location>
</feature>
<keyword evidence="1" id="KW-0812">Transmembrane</keyword>
<organism evidence="2 3">
    <name type="scientific">Spiroplasma turonicum</name>
    <dbReference type="NCBI Taxonomy" id="216946"/>
    <lineage>
        <taxon>Bacteria</taxon>
        <taxon>Bacillati</taxon>
        <taxon>Mycoplasmatota</taxon>
        <taxon>Mollicutes</taxon>
        <taxon>Entomoplasmatales</taxon>
        <taxon>Spiroplasmataceae</taxon>
        <taxon>Spiroplasma</taxon>
    </lineage>
</organism>
<keyword evidence="1" id="KW-0472">Membrane</keyword>
<gene>
    <name evidence="2" type="ORF">STURON_00766</name>
</gene>
<sequence length="558" mass="63746">MKKKFNIFIVIFYVFAIILSLFNFNAETNNYKFNSINNNTINKAETPNNPENEINSYLWGGLSLQYFIYKHSDIKENEVAKNLYDRLMIDNKNDLTEDFFYMGLMAPIINISLYGLTSYREYFAEAYSKWTTTEDSAKNKSWEIVNYYFLNIYPVLKNNTNGLFDWITLKSKVELDLKDNNSNNLIYKTNLNSSDTNMNANDLGYNNYTEIGYLATTNKLYSSNSVIFATESAFFQGNLGLNHNSVNNPILGNYLLQSKFQNGFNDIDYENISKFMYDTLNKASASSIEKFNFVKGSNDRMFKSFDEMDEFFKTNTKSSVTKSGSNIFLKEAIDAMSNYYSWSSIKTNLFKNQILDLMNFTFYITNWYSLGENEKDSFKYNLIAIIFSPDDDIVDGSGNNKGVMGYTSMAGQVNNSFGPRGIAYSHIVYNGAAFNLDSPVNEAKEQYTKNWWTSPNIFTTLNHEMGHSVDSFLGESSEFYNYIKSNFSSVINSNPIKEGENALYQGTVFGFDEASTSTSYILYVVLGLVVGLAIAGLLTFWFIRISKKTKSINPSKTN</sequence>
<feature type="transmembrane region" description="Helical" evidence="1">
    <location>
        <begin position="520"/>
        <end position="543"/>
    </location>
</feature>
<dbReference type="STRING" id="216946.STURO_v1c07630"/>
<protein>
    <submittedName>
        <fullName evidence="2">Uncharacterized protein</fullName>
    </submittedName>
</protein>
<dbReference type="RefSeq" id="WP_075048591.1">
    <property type="nucleotide sequence ID" value="NZ_CP012328.1"/>
</dbReference>
<dbReference type="Proteomes" id="UP000067243">
    <property type="component" value="Chromosome"/>
</dbReference>